<feature type="compositionally biased region" description="Pro residues" evidence="6">
    <location>
        <begin position="52"/>
        <end position="68"/>
    </location>
</feature>
<dbReference type="PROSITE" id="PS50888">
    <property type="entry name" value="BHLH"/>
    <property type="match status" value="1"/>
</dbReference>
<dbReference type="AlphaFoldDB" id="A0AAV0KV09"/>
<dbReference type="SMART" id="SM00353">
    <property type="entry name" value="HLH"/>
    <property type="match status" value="1"/>
</dbReference>
<dbReference type="Pfam" id="PF00010">
    <property type="entry name" value="HLH"/>
    <property type="match status" value="1"/>
</dbReference>
<accession>A0AAV0KV09</accession>
<evidence type="ECO:0000256" key="6">
    <source>
        <dbReference type="SAM" id="MobiDB-lite"/>
    </source>
</evidence>
<keyword evidence="9" id="KW-1185">Reference proteome</keyword>
<dbReference type="PANTHER" id="PTHR45855:SF6">
    <property type="entry name" value="TRANSCRIPTION FACTOR ALC"/>
    <property type="match status" value="1"/>
</dbReference>
<feature type="region of interest" description="Disordered" evidence="6">
    <location>
        <begin position="126"/>
        <end position="169"/>
    </location>
</feature>
<comment type="caution">
    <text evidence="8">The sequence shown here is derived from an EMBL/GenBank/DDBJ whole genome shotgun (WGS) entry which is preliminary data.</text>
</comment>
<evidence type="ECO:0000313" key="9">
    <source>
        <dbReference type="Proteomes" id="UP001154282"/>
    </source>
</evidence>
<dbReference type="PANTHER" id="PTHR45855">
    <property type="entry name" value="TRANSCRIPTION FACTOR PIF1-RELATED"/>
    <property type="match status" value="1"/>
</dbReference>
<feature type="domain" description="BHLH" evidence="7">
    <location>
        <begin position="157"/>
        <end position="206"/>
    </location>
</feature>
<feature type="compositionally biased region" description="Pro residues" evidence="6">
    <location>
        <begin position="9"/>
        <end position="20"/>
    </location>
</feature>
<dbReference type="InterPro" id="IPR047265">
    <property type="entry name" value="PIF1-like_bHLH"/>
</dbReference>
<comment type="subcellular location">
    <subcellularLocation>
        <location evidence="1">Nucleus</location>
    </subcellularLocation>
</comment>
<keyword evidence="3" id="KW-0238">DNA-binding</keyword>
<feature type="region of interest" description="Disordered" evidence="6">
    <location>
        <begin position="1"/>
        <end position="71"/>
    </location>
</feature>
<dbReference type="SUPFAM" id="SSF47459">
    <property type="entry name" value="HLH, helix-loop-helix DNA-binding domain"/>
    <property type="match status" value="1"/>
</dbReference>
<dbReference type="InterPro" id="IPR011598">
    <property type="entry name" value="bHLH_dom"/>
</dbReference>
<dbReference type="EMBL" id="CAMGYJ010000005">
    <property type="protein sequence ID" value="CAI0424708.1"/>
    <property type="molecule type" value="Genomic_DNA"/>
</dbReference>
<evidence type="ECO:0000256" key="5">
    <source>
        <dbReference type="ARBA" id="ARBA00023242"/>
    </source>
</evidence>
<dbReference type="GO" id="GO:0005634">
    <property type="term" value="C:nucleus"/>
    <property type="evidence" value="ECO:0007669"/>
    <property type="project" value="UniProtKB-SubCell"/>
</dbReference>
<reference evidence="8" key="1">
    <citation type="submission" date="2022-08" db="EMBL/GenBank/DDBJ databases">
        <authorList>
            <person name="Gutierrez-Valencia J."/>
        </authorList>
    </citation>
    <scope>NUCLEOTIDE SEQUENCE</scope>
</reference>
<proteinExistence type="predicted"/>
<dbReference type="CDD" id="cd11445">
    <property type="entry name" value="bHLH_AtPIF_like"/>
    <property type="match status" value="1"/>
</dbReference>
<feature type="compositionally biased region" description="Basic and acidic residues" evidence="6">
    <location>
        <begin position="157"/>
        <end position="169"/>
    </location>
</feature>
<keyword evidence="5" id="KW-0539">Nucleus</keyword>
<sequence length="351" mass="37907">MADLYGAAPSPPSAAPPPPTETEEISSFLHQFLHNTSSASSPKFMFQHPHFSSPPPPNQHHFPPPPDAALPLEFLDRHHRSNSGVNFSDPSLYFGRDPRGVEDAAAADAAAGSKRGCVTVENDLGSGDFSCDSGGGEGSEMPAETGGKPRGSSKRSRAAEVHNLSEKRRRSRINEKMKALQNLIPNSNKTDKASMLDEAIEYLKQLQLQVQMLTLRNGLSLHPMCLPGLLQPMQLPLSGLSFEEGNGLMNTTTLTGTFSANEETSAAQPGLNLPNQCTVSNQPPSGTNNIPSSSENPFAFEQPYHVLYGSLNLTSSSPKGRYISSSRSITSRYYEPSFEYLLIGGFISDPF</sequence>
<dbReference type="FunFam" id="4.10.280.10:FF:000004">
    <property type="entry name" value="Basic helix-loop-helix transcription factor"/>
    <property type="match status" value="1"/>
</dbReference>
<keyword evidence="4" id="KW-0804">Transcription</keyword>
<dbReference type="Gene3D" id="4.10.280.10">
    <property type="entry name" value="Helix-loop-helix DNA-binding domain"/>
    <property type="match status" value="1"/>
</dbReference>
<dbReference type="GO" id="GO:0046983">
    <property type="term" value="F:protein dimerization activity"/>
    <property type="evidence" value="ECO:0007669"/>
    <property type="project" value="InterPro"/>
</dbReference>
<keyword evidence="2" id="KW-0805">Transcription regulation</keyword>
<protein>
    <recommendedName>
        <fullName evidence="7">BHLH domain-containing protein</fullName>
    </recommendedName>
</protein>
<gene>
    <name evidence="8" type="ORF">LITE_LOCUS20054</name>
</gene>
<name>A0AAV0KV09_9ROSI</name>
<evidence type="ECO:0000259" key="7">
    <source>
        <dbReference type="PROSITE" id="PS50888"/>
    </source>
</evidence>
<evidence type="ECO:0000256" key="3">
    <source>
        <dbReference type="ARBA" id="ARBA00023125"/>
    </source>
</evidence>
<dbReference type="InterPro" id="IPR031066">
    <property type="entry name" value="bHLH_ALC-like_plant"/>
</dbReference>
<dbReference type="InterPro" id="IPR036638">
    <property type="entry name" value="HLH_DNA-bd_sf"/>
</dbReference>
<dbReference type="Proteomes" id="UP001154282">
    <property type="component" value="Unassembled WGS sequence"/>
</dbReference>
<evidence type="ECO:0000256" key="1">
    <source>
        <dbReference type="ARBA" id="ARBA00004123"/>
    </source>
</evidence>
<evidence type="ECO:0000256" key="4">
    <source>
        <dbReference type="ARBA" id="ARBA00023163"/>
    </source>
</evidence>
<dbReference type="GO" id="GO:0003677">
    <property type="term" value="F:DNA binding"/>
    <property type="evidence" value="ECO:0007669"/>
    <property type="project" value="UniProtKB-KW"/>
</dbReference>
<evidence type="ECO:0000256" key="2">
    <source>
        <dbReference type="ARBA" id="ARBA00023015"/>
    </source>
</evidence>
<evidence type="ECO:0000313" key="8">
    <source>
        <dbReference type="EMBL" id="CAI0424708.1"/>
    </source>
</evidence>
<organism evidence="8 9">
    <name type="scientific">Linum tenue</name>
    <dbReference type="NCBI Taxonomy" id="586396"/>
    <lineage>
        <taxon>Eukaryota</taxon>
        <taxon>Viridiplantae</taxon>
        <taxon>Streptophyta</taxon>
        <taxon>Embryophyta</taxon>
        <taxon>Tracheophyta</taxon>
        <taxon>Spermatophyta</taxon>
        <taxon>Magnoliopsida</taxon>
        <taxon>eudicotyledons</taxon>
        <taxon>Gunneridae</taxon>
        <taxon>Pentapetalae</taxon>
        <taxon>rosids</taxon>
        <taxon>fabids</taxon>
        <taxon>Malpighiales</taxon>
        <taxon>Linaceae</taxon>
        <taxon>Linum</taxon>
    </lineage>
</organism>